<proteinExistence type="inferred from homology"/>
<reference evidence="5 6" key="1">
    <citation type="journal article" date="2017" name="Int. J. Syst. Evol. Microbiol.">
        <title>Mycobacterium talmoniae sp. nov., a slowly growing mycobacterium isolated from human respiratory samples.</title>
        <authorList>
            <person name="Davidson R.M."/>
            <person name="DeGroote M.A."/>
            <person name="Marola J.L."/>
            <person name="Buss S."/>
            <person name="Jones V."/>
            <person name="McNeil M.R."/>
            <person name="Freifeld A.G."/>
            <person name="Elaine Epperson L."/>
            <person name="Hasan N.A."/>
            <person name="Jackson M."/>
            <person name="Iwen P.C."/>
            <person name="Salfinger M."/>
            <person name="Strong M."/>
        </authorList>
    </citation>
    <scope>NUCLEOTIDE SEQUENCE [LARGE SCALE GENOMIC DNA]</scope>
    <source>
        <strain evidence="5 6">ATCC BAA-2683</strain>
    </source>
</reference>
<comment type="caution">
    <text evidence="5">The sequence shown here is derived from an EMBL/GenBank/DDBJ whole genome shotgun (WGS) entry which is preliminary data.</text>
</comment>
<dbReference type="CDD" id="cd17280">
    <property type="entry name" value="RMtype1_S_MspEN3ORF6650P_TRD2-CR2_like"/>
    <property type="match status" value="1"/>
</dbReference>
<dbReference type="InterPro" id="IPR052021">
    <property type="entry name" value="Type-I_RS_S_subunit"/>
</dbReference>
<organism evidence="5 6">
    <name type="scientific">Mycobacterium talmoniae</name>
    <dbReference type="NCBI Taxonomy" id="1858794"/>
    <lineage>
        <taxon>Bacteria</taxon>
        <taxon>Bacillati</taxon>
        <taxon>Actinomycetota</taxon>
        <taxon>Actinomycetes</taxon>
        <taxon>Mycobacteriales</taxon>
        <taxon>Mycobacteriaceae</taxon>
        <taxon>Mycobacterium</taxon>
    </lineage>
</organism>
<keyword evidence="2" id="KW-0680">Restriction system</keyword>
<dbReference type="InterPro" id="IPR044946">
    <property type="entry name" value="Restrct_endonuc_typeI_TRD_sf"/>
</dbReference>
<dbReference type="InterPro" id="IPR000055">
    <property type="entry name" value="Restrct_endonuc_typeI_TRD"/>
</dbReference>
<dbReference type="SUPFAM" id="SSF116734">
    <property type="entry name" value="DNA methylase specificity domain"/>
    <property type="match status" value="2"/>
</dbReference>
<comment type="similarity">
    <text evidence="1">Belongs to the type-I restriction system S methylase family.</text>
</comment>
<evidence type="ECO:0000313" key="5">
    <source>
        <dbReference type="EMBL" id="PQM45008.1"/>
    </source>
</evidence>
<feature type="domain" description="Type I restriction modification DNA specificity" evidence="4">
    <location>
        <begin position="299"/>
        <end position="407"/>
    </location>
</feature>
<evidence type="ECO:0000256" key="1">
    <source>
        <dbReference type="ARBA" id="ARBA00010923"/>
    </source>
</evidence>
<keyword evidence="3" id="KW-0238">DNA-binding</keyword>
<dbReference type="GO" id="GO:0003677">
    <property type="term" value="F:DNA binding"/>
    <property type="evidence" value="ECO:0007669"/>
    <property type="project" value="UniProtKB-KW"/>
</dbReference>
<evidence type="ECO:0000256" key="3">
    <source>
        <dbReference type="ARBA" id="ARBA00023125"/>
    </source>
</evidence>
<evidence type="ECO:0000256" key="2">
    <source>
        <dbReference type="ARBA" id="ARBA00022747"/>
    </source>
</evidence>
<dbReference type="PANTHER" id="PTHR30408">
    <property type="entry name" value="TYPE-1 RESTRICTION ENZYME ECOKI SPECIFICITY PROTEIN"/>
    <property type="match status" value="1"/>
</dbReference>
<dbReference type="EMBL" id="PPEA01000680">
    <property type="protein sequence ID" value="PQM45008.1"/>
    <property type="molecule type" value="Genomic_DNA"/>
</dbReference>
<dbReference type="Gene3D" id="1.10.287.1120">
    <property type="entry name" value="Bipartite methylase S protein"/>
    <property type="match status" value="1"/>
</dbReference>
<dbReference type="Gene3D" id="3.90.220.20">
    <property type="entry name" value="DNA methylase specificity domains"/>
    <property type="match status" value="2"/>
</dbReference>
<dbReference type="GO" id="GO:0009307">
    <property type="term" value="P:DNA restriction-modification system"/>
    <property type="evidence" value="ECO:0007669"/>
    <property type="project" value="UniProtKB-KW"/>
</dbReference>
<protein>
    <recommendedName>
        <fullName evidence="4">Type I restriction modification DNA specificity domain-containing protein</fullName>
    </recommendedName>
</protein>
<dbReference type="PANTHER" id="PTHR30408:SF12">
    <property type="entry name" value="TYPE I RESTRICTION ENZYME MJAVIII SPECIFICITY SUBUNIT"/>
    <property type="match status" value="1"/>
</dbReference>
<dbReference type="AlphaFoldDB" id="A0A2S8BEE8"/>
<accession>A0A2S8BEE8</accession>
<dbReference type="Proteomes" id="UP000238296">
    <property type="component" value="Unassembled WGS sequence"/>
</dbReference>
<name>A0A2S8BEE8_9MYCO</name>
<evidence type="ECO:0000313" key="6">
    <source>
        <dbReference type="Proteomes" id="UP000238296"/>
    </source>
</evidence>
<gene>
    <name evidence="5" type="ORF">C1Y40_04834</name>
</gene>
<evidence type="ECO:0000259" key="4">
    <source>
        <dbReference type="Pfam" id="PF01420"/>
    </source>
</evidence>
<sequence length="440" mass="48391">MSWPTYSAMKQSGVDWLGEVPSTWSVERMSWLFADISSGTTPDSSNAEYYGDDVNWVTTGELREQPIGRTERRLTRSALASHSALKVYPAGTLLIAMYGATIGRLGWLQEAACTNQACCAFANPLRVATRFAYYALSAARDHLIRLASGGGQPNINQDKLRSLRIGVPSRAEQNRIVDFLDRETVKIDALIAKQEQLIDTLREDRIATITRAVTKGLDPDVEMRDSGIPWIGLVPRHWAVGKVKHGFSVVLGKMYQGEPQRTADVELPHLKAGSITEAGLNTEEPMMCWFSAHEVRTLSLRKNDVLVVEGGAIGRCTVLDTDMPGWGFQKSLNRVRARSGDSPKFLAYLVETATACGHVSVLCGKSTIPHFTAEKLEALEWPRPSPAEQRAIVRHLETKCKKIDALIAKATQVIDTLREYRSALITDAVTGKIDVSGAVA</sequence>
<feature type="domain" description="Type I restriction modification DNA specificity" evidence="4">
    <location>
        <begin position="34"/>
        <end position="185"/>
    </location>
</feature>
<dbReference type="Pfam" id="PF01420">
    <property type="entry name" value="Methylase_S"/>
    <property type="match status" value="2"/>
</dbReference>